<keyword evidence="2" id="KW-0472">Membrane</keyword>
<feature type="compositionally biased region" description="Basic and acidic residues" evidence="1">
    <location>
        <begin position="145"/>
        <end position="162"/>
    </location>
</feature>
<reference evidence="3 4" key="1">
    <citation type="journal article" date="2017" name="Int. J. Parasitol.">
        <title>The genome of the protozoan parasite Cystoisospora suis and a reverse vaccinology approach to identify vaccine candidates.</title>
        <authorList>
            <person name="Palmieri N."/>
            <person name="Shrestha A."/>
            <person name="Ruttkowski B."/>
            <person name="Beck T."/>
            <person name="Vogl C."/>
            <person name="Tomley F."/>
            <person name="Blake D.P."/>
            <person name="Joachim A."/>
        </authorList>
    </citation>
    <scope>NUCLEOTIDE SEQUENCE [LARGE SCALE GENOMIC DNA]</scope>
    <source>
        <strain evidence="3 4">Wien I</strain>
    </source>
</reference>
<dbReference type="GeneID" id="94424951"/>
<sequence length="220" mass="23635">MVVVVNGEILPDTDPRAIRAREQRTTGTNTSSMPSSSSSSPSPGFALSSFFSSTSDTIRSTLQSGRRVRIPAISFLGKPAVDVSIYAVVFGGLLIYLLGIQGGIFVGLMYTFYTPWVYEHHQSEDSSGGRGGGRAFSSLQSQTDEGGRTGRDLGEQIRRDDEGSSSSGAGRDTTTPQVSSRHVLTQEEREARLRRLLDQKSQRDSLTGPNAAGEDKKKGA</sequence>
<evidence type="ECO:0000256" key="2">
    <source>
        <dbReference type="SAM" id="Phobius"/>
    </source>
</evidence>
<feature type="compositionally biased region" description="Basic and acidic residues" evidence="1">
    <location>
        <begin position="15"/>
        <end position="24"/>
    </location>
</feature>
<name>A0A2C6LBF1_9APIC</name>
<evidence type="ECO:0000313" key="4">
    <source>
        <dbReference type="Proteomes" id="UP000221165"/>
    </source>
</evidence>
<dbReference type="Proteomes" id="UP000221165">
    <property type="component" value="Unassembled WGS sequence"/>
</dbReference>
<dbReference type="EMBL" id="MIGC01000613">
    <property type="protein sequence ID" value="PHJ24618.1"/>
    <property type="molecule type" value="Genomic_DNA"/>
</dbReference>
<accession>A0A2C6LBF1</accession>
<gene>
    <name evidence="3" type="ORF">CSUI_001534</name>
</gene>
<feature type="region of interest" description="Disordered" evidence="1">
    <location>
        <begin position="121"/>
        <end position="220"/>
    </location>
</feature>
<feature type="compositionally biased region" description="Low complexity" evidence="1">
    <location>
        <begin position="31"/>
        <end position="42"/>
    </location>
</feature>
<keyword evidence="2" id="KW-1133">Transmembrane helix</keyword>
<keyword evidence="4" id="KW-1185">Reference proteome</keyword>
<feature type="compositionally biased region" description="Polar residues" evidence="1">
    <location>
        <begin position="164"/>
        <end position="183"/>
    </location>
</feature>
<protein>
    <submittedName>
        <fullName evidence="3">Transmembrane protein</fullName>
    </submittedName>
</protein>
<feature type="region of interest" description="Disordered" evidence="1">
    <location>
        <begin position="15"/>
        <end position="42"/>
    </location>
</feature>
<keyword evidence="2 3" id="KW-0812">Transmembrane</keyword>
<dbReference type="VEuPathDB" id="ToxoDB:CSUI_001534"/>
<dbReference type="OrthoDB" id="333256at2759"/>
<dbReference type="AlphaFoldDB" id="A0A2C6LBF1"/>
<evidence type="ECO:0000256" key="1">
    <source>
        <dbReference type="SAM" id="MobiDB-lite"/>
    </source>
</evidence>
<feature type="compositionally biased region" description="Basic and acidic residues" evidence="1">
    <location>
        <begin position="184"/>
        <end position="203"/>
    </location>
</feature>
<feature type="transmembrane region" description="Helical" evidence="2">
    <location>
        <begin position="85"/>
        <end position="113"/>
    </location>
</feature>
<dbReference type="RefSeq" id="XP_067926290.1">
    <property type="nucleotide sequence ID" value="XM_068061740.1"/>
</dbReference>
<proteinExistence type="predicted"/>
<organism evidence="3 4">
    <name type="scientific">Cystoisospora suis</name>
    <dbReference type="NCBI Taxonomy" id="483139"/>
    <lineage>
        <taxon>Eukaryota</taxon>
        <taxon>Sar</taxon>
        <taxon>Alveolata</taxon>
        <taxon>Apicomplexa</taxon>
        <taxon>Conoidasida</taxon>
        <taxon>Coccidia</taxon>
        <taxon>Eucoccidiorida</taxon>
        <taxon>Eimeriorina</taxon>
        <taxon>Sarcocystidae</taxon>
        <taxon>Cystoisospora</taxon>
    </lineage>
</organism>
<comment type="caution">
    <text evidence="3">The sequence shown here is derived from an EMBL/GenBank/DDBJ whole genome shotgun (WGS) entry which is preliminary data.</text>
</comment>
<evidence type="ECO:0000313" key="3">
    <source>
        <dbReference type="EMBL" id="PHJ24618.1"/>
    </source>
</evidence>